<organism evidence="2 3">
    <name type="scientific">Roseivivax halodurans JCM 10272</name>
    <dbReference type="NCBI Taxonomy" id="1449350"/>
    <lineage>
        <taxon>Bacteria</taxon>
        <taxon>Pseudomonadati</taxon>
        <taxon>Pseudomonadota</taxon>
        <taxon>Alphaproteobacteria</taxon>
        <taxon>Rhodobacterales</taxon>
        <taxon>Roseobacteraceae</taxon>
        <taxon>Roseivivax</taxon>
    </lineage>
</organism>
<dbReference type="Proteomes" id="UP000022447">
    <property type="component" value="Unassembled WGS sequence"/>
</dbReference>
<dbReference type="CDD" id="cd07821">
    <property type="entry name" value="PYR_PYL_RCAR_like"/>
    <property type="match status" value="1"/>
</dbReference>
<accession>X7EAB0</accession>
<evidence type="ECO:0000313" key="2">
    <source>
        <dbReference type="EMBL" id="ETX13009.1"/>
    </source>
</evidence>
<name>X7EAB0_9RHOB</name>
<keyword evidence="3" id="KW-1185">Reference proteome</keyword>
<comment type="caution">
    <text evidence="2">The sequence shown here is derived from an EMBL/GenBank/DDBJ whole genome shotgun (WGS) entry which is preliminary data.</text>
</comment>
<dbReference type="InterPro" id="IPR023393">
    <property type="entry name" value="START-like_dom_sf"/>
</dbReference>
<dbReference type="PANTHER" id="PTHR39332">
    <property type="entry name" value="BLL4707 PROTEIN"/>
    <property type="match status" value="1"/>
</dbReference>
<dbReference type="RefSeq" id="WP_037266194.1">
    <property type="nucleotide sequence ID" value="NZ_JALZ01000041.1"/>
</dbReference>
<evidence type="ECO:0008006" key="4">
    <source>
        <dbReference type="Google" id="ProtNLM"/>
    </source>
</evidence>
<feature type="chain" id="PRO_5004977108" description="SRPBCC family protein" evidence="1">
    <location>
        <begin position="20"/>
        <end position="167"/>
    </location>
</feature>
<reference evidence="2 3" key="1">
    <citation type="submission" date="2014-01" db="EMBL/GenBank/DDBJ databases">
        <title>Roseivivax halodurans JCM 10272 Genome Sequencing.</title>
        <authorList>
            <person name="Lai Q."/>
            <person name="Li G."/>
            <person name="Shao Z."/>
        </authorList>
    </citation>
    <scope>NUCLEOTIDE SEQUENCE [LARGE SCALE GENOMIC DNA]</scope>
    <source>
        <strain evidence="2 3">JCM 10272</strain>
    </source>
</reference>
<dbReference type="eggNOG" id="COG3832">
    <property type="taxonomic scope" value="Bacteria"/>
</dbReference>
<dbReference type="Gene3D" id="3.30.530.20">
    <property type="match status" value="1"/>
</dbReference>
<gene>
    <name evidence="2" type="ORF">OCH239_14925</name>
</gene>
<proteinExistence type="predicted"/>
<dbReference type="EMBL" id="JALZ01000041">
    <property type="protein sequence ID" value="ETX13009.1"/>
    <property type="molecule type" value="Genomic_DNA"/>
</dbReference>
<dbReference type="PANTHER" id="PTHR39332:SF7">
    <property type="entry name" value="SRPBCC FAMILY PROTEIN"/>
    <property type="match status" value="1"/>
</dbReference>
<keyword evidence="1" id="KW-0732">Signal</keyword>
<dbReference type="OrthoDB" id="1364128at2"/>
<dbReference type="SUPFAM" id="SSF55961">
    <property type="entry name" value="Bet v1-like"/>
    <property type="match status" value="1"/>
</dbReference>
<feature type="signal peptide" evidence="1">
    <location>
        <begin position="1"/>
        <end position="19"/>
    </location>
</feature>
<dbReference type="PATRIC" id="fig|1449350.3.peg.3824"/>
<dbReference type="AlphaFoldDB" id="X7EAB0"/>
<dbReference type="STRING" id="1449350.OCH239_14925"/>
<dbReference type="InterPro" id="IPR019587">
    <property type="entry name" value="Polyketide_cyclase/dehydratase"/>
</dbReference>
<protein>
    <recommendedName>
        <fullName evidence="4">SRPBCC family protein</fullName>
    </recommendedName>
</protein>
<sequence>MRHTLLAAAVVLLPFAAGADPQQVALATELAASPEEVWTTIGNFHDMSWHPAVFATEGEGDATPGATRVLTLGEEGGPTISETLDARDEAGMSYSYRITEVDPAVLPVTDYSSTLAVTAREDGGASVTWTGTFEPSEGASDEDAVGAIAGVYQGGLDALTERFGAAE</sequence>
<evidence type="ECO:0000313" key="3">
    <source>
        <dbReference type="Proteomes" id="UP000022447"/>
    </source>
</evidence>
<evidence type="ECO:0000256" key="1">
    <source>
        <dbReference type="SAM" id="SignalP"/>
    </source>
</evidence>
<dbReference type="Pfam" id="PF10604">
    <property type="entry name" value="Polyketide_cyc2"/>
    <property type="match status" value="1"/>
</dbReference>